<dbReference type="EMBL" id="RXOE01000002">
    <property type="protein sequence ID" value="RTQ34840.1"/>
    <property type="molecule type" value="Genomic_DNA"/>
</dbReference>
<dbReference type="Proteomes" id="UP000267418">
    <property type="component" value="Unassembled WGS sequence"/>
</dbReference>
<comment type="caution">
    <text evidence="1">The sequence shown here is derived from an EMBL/GenBank/DDBJ whole genome shotgun (WGS) entry which is preliminary data.</text>
</comment>
<gene>
    <name evidence="1" type="ORF">EJP69_10575</name>
</gene>
<name>A0A3S0H1D8_9BURK</name>
<dbReference type="OrthoDB" id="8857933at2"/>
<protein>
    <submittedName>
        <fullName evidence="1">Uncharacterized protein</fullName>
    </submittedName>
</protein>
<organism evidence="1 2">
    <name type="scientific">Variovorax gossypii</name>
    <dbReference type="NCBI Taxonomy" id="1679495"/>
    <lineage>
        <taxon>Bacteria</taxon>
        <taxon>Pseudomonadati</taxon>
        <taxon>Pseudomonadota</taxon>
        <taxon>Betaproteobacteria</taxon>
        <taxon>Burkholderiales</taxon>
        <taxon>Comamonadaceae</taxon>
        <taxon>Variovorax</taxon>
    </lineage>
</organism>
<keyword evidence="2" id="KW-1185">Reference proteome</keyword>
<evidence type="ECO:0000313" key="1">
    <source>
        <dbReference type="EMBL" id="RTQ34840.1"/>
    </source>
</evidence>
<sequence>MTNDSFSTIPATPEPLGARYLQAATSWQMAVARSVLLAQLGQWEILAAWWRGTAAAQHELVDQWICRFGGGVPLDG</sequence>
<dbReference type="AlphaFoldDB" id="A0A3S0H1D8"/>
<evidence type="ECO:0000313" key="2">
    <source>
        <dbReference type="Proteomes" id="UP000267418"/>
    </source>
</evidence>
<accession>A0A3S0H1D8</accession>
<proteinExistence type="predicted"/>
<dbReference type="RefSeq" id="WP_093196483.1">
    <property type="nucleotide sequence ID" value="NZ_RXOE01000002.1"/>
</dbReference>
<reference evidence="1 2" key="1">
    <citation type="submission" date="2018-12" db="EMBL/GenBank/DDBJ databases">
        <title>The genome of Variovorax gossypii DSM 100435.</title>
        <authorList>
            <person name="Gao J."/>
            <person name="Sun J."/>
        </authorList>
    </citation>
    <scope>NUCLEOTIDE SEQUENCE [LARGE SCALE GENOMIC DNA]</scope>
    <source>
        <strain evidence="1 2">DSM 100435</strain>
    </source>
</reference>